<keyword evidence="2" id="KW-1185">Reference proteome</keyword>
<accession>K4JR08</accession>
<dbReference type="EMBL" id="JX100814">
    <property type="protein sequence ID" value="AFU86725.1"/>
    <property type="molecule type" value="Genomic_DNA"/>
</dbReference>
<dbReference type="Proteomes" id="UP000000461">
    <property type="component" value="Segment"/>
</dbReference>
<reference evidence="1 2" key="1">
    <citation type="journal article" date="2012" name="BMC Genomics">
        <title>The Caulobacter crescentus phage phiCbK: genomics of a canonical phage.</title>
        <authorList>
            <person name="Gill J.J."/>
            <person name="Berry J.D."/>
            <person name="Russell W.K."/>
            <person name="Lessor L."/>
            <person name="Escobar Garcia D.A."/>
            <person name="Hernandez D."/>
            <person name="Kane A."/>
            <person name="Keene J."/>
            <person name="Maddox M."/>
            <person name="Martin R."/>
            <person name="Mohan S."/>
            <person name="Thorn A.M."/>
            <person name="Russell D.H."/>
            <person name="Young R."/>
        </authorList>
    </citation>
    <scope>NUCLEOTIDE SEQUENCE [LARGE SCALE GENOMIC DNA]</scope>
</reference>
<name>K4JR08_9CAUD</name>
<dbReference type="KEGG" id="vg:13996024"/>
<evidence type="ECO:0000313" key="1">
    <source>
        <dbReference type="EMBL" id="AFU86725.1"/>
    </source>
</evidence>
<gene>
    <name evidence="1" type="ORF">CcrRogue_gp243</name>
</gene>
<organism evidence="1 2">
    <name type="scientific">Caulobacter phage CcrRogue</name>
    <dbReference type="NCBI Taxonomy" id="2927986"/>
    <lineage>
        <taxon>Viruses</taxon>
        <taxon>Duplodnaviria</taxon>
        <taxon>Heunggongvirae</taxon>
        <taxon>Uroviricota</taxon>
        <taxon>Caudoviricetes</taxon>
        <taxon>Jeanschmidtviridae</taxon>
        <taxon>Poindextervirus</taxon>
        <taxon>Poindextervirus rogue</taxon>
    </lineage>
</organism>
<proteinExistence type="predicted"/>
<protein>
    <submittedName>
        <fullName evidence="1">Uncharacterized protein</fullName>
    </submittedName>
</protein>
<evidence type="ECO:0000313" key="2">
    <source>
        <dbReference type="Proteomes" id="UP000000461"/>
    </source>
</evidence>
<sequence>MTHELIMVQVGGQAHSHFSIETREAEVPGGKLYITTAHAGENCEAISVAQTFVPTPPPSKVVTIPDEVLRDLMSRKDVASGRSLLKKWLFAHGLELEA</sequence>